<reference evidence="1" key="2">
    <citation type="journal article" date="2015" name="Data Brief">
        <title>Shoot transcriptome of the giant reed, Arundo donax.</title>
        <authorList>
            <person name="Barrero R.A."/>
            <person name="Guerrero F.D."/>
            <person name="Moolhuijzen P."/>
            <person name="Goolsby J.A."/>
            <person name="Tidwell J."/>
            <person name="Bellgard S.E."/>
            <person name="Bellgard M.I."/>
        </authorList>
    </citation>
    <scope>NUCLEOTIDE SEQUENCE</scope>
    <source>
        <tissue evidence="1">Shoot tissue taken approximately 20 cm above the soil surface</tissue>
    </source>
</reference>
<protein>
    <submittedName>
        <fullName evidence="1">Uncharacterized protein</fullName>
    </submittedName>
</protein>
<dbReference type="EMBL" id="GBRH01170518">
    <property type="protein sequence ID" value="JAE27378.1"/>
    <property type="molecule type" value="Transcribed_RNA"/>
</dbReference>
<organism evidence="1">
    <name type="scientific">Arundo donax</name>
    <name type="common">Giant reed</name>
    <name type="synonym">Donax arundinaceus</name>
    <dbReference type="NCBI Taxonomy" id="35708"/>
    <lineage>
        <taxon>Eukaryota</taxon>
        <taxon>Viridiplantae</taxon>
        <taxon>Streptophyta</taxon>
        <taxon>Embryophyta</taxon>
        <taxon>Tracheophyta</taxon>
        <taxon>Spermatophyta</taxon>
        <taxon>Magnoliopsida</taxon>
        <taxon>Liliopsida</taxon>
        <taxon>Poales</taxon>
        <taxon>Poaceae</taxon>
        <taxon>PACMAD clade</taxon>
        <taxon>Arundinoideae</taxon>
        <taxon>Arundineae</taxon>
        <taxon>Arundo</taxon>
    </lineage>
</organism>
<name>A0A0A9H3C5_ARUDO</name>
<proteinExistence type="predicted"/>
<dbReference type="AlphaFoldDB" id="A0A0A9H3C5"/>
<evidence type="ECO:0000313" key="1">
    <source>
        <dbReference type="EMBL" id="JAE27378.1"/>
    </source>
</evidence>
<accession>A0A0A9H3C5</accession>
<sequence>MSNDFLYPGHTPSAGPCVTETRRNEGASPLFFLAAFESFFDAISSTYKQIFLFKKNRKILFSCLEHKFLFEIKILHTQKSHW</sequence>
<reference evidence="1" key="1">
    <citation type="submission" date="2014-09" db="EMBL/GenBank/DDBJ databases">
        <authorList>
            <person name="Magalhaes I.L.F."/>
            <person name="Oliveira U."/>
            <person name="Santos F.R."/>
            <person name="Vidigal T.H.D.A."/>
            <person name="Brescovit A.D."/>
            <person name="Santos A.J."/>
        </authorList>
    </citation>
    <scope>NUCLEOTIDE SEQUENCE</scope>
    <source>
        <tissue evidence="1">Shoot tissue taken approximately 20 cm above the soil surface</tissue>
    </source>
</reference>